<evidence type="ECO:0000313" key="2">
    <source>
        <dbReference type="Proteomes" id="UP000789396"/>
    </source>
</evidence>
<accession>A0A9N9B2P4</accession>
<dbReference type="OrthoDB" id="2372678at2759"/>
<sequence>TGYKEVASLLNNDKWGSKEDGLEMVAYVLMENKIETYQVNFVWKEHVYRKHHYHLLYGLITCSFKIDVQDFISE</sequence>
<name>A0A9N9B2P4_9GLOM</name>
<comment type="caution">
    <text evidence="1">The sequence shown here is derived from an EMBL/GenBank/DDBJ whole genome shotgun (WGS) entry which is preliminary data.</text>
</comment>
<feature type="non-terminal residue" evidence="1">
    <location>
        <position position="1"/>
    </location>
</feature>
<organism evidence="1 2">
    <name type="scientific">Racocetra fulgida</name>
    <dbReference type="NCBI Taxonomy" id="60492"/>
    <lineage>
        <taxon>Eukaryota</taxon>
        <taxon>Fungi</taxon>
        <taxon>Fungi incertae sedis</taxon>
        <taxon>Mucoromycota</taxon>
        <taxon>Glomeromycotina</taxon>
        <taxon>Glomeromycetes</taxon>
        <taxon>Diversisporales</taxon>
        <taxon>Gigasporaceae</taxon>
        <taxon>Racocetra</taxon>
    </lineage>
</organism>
<evidence type="ECO:0000313" key="1">
    <source>
        <dbReference type="EMBL" id="CAG8549402.1"/>
    </source>
</evidence>
<protein>
    <submittedName>
        <fullName evidence="1">12508_t:CDS:1</fullName>
    </submittedName>
</protein>
<proteinExistence type="predicted"/>
<keyword evidence="2" id="KW-1185">Reference proteome</keyword>
<dbReference type="EMBL" id="CAJVPZ010004636">
    <property type="protein sequence ID" value="CAG8549402.1"/>
    <property type="molecule type" value="Genomic_DNA"/>
</dbReference>
<dbReference type="AlphaFoldDB" id="A0A9N9B2P4"/>
<dbReference type="Proteomes" id="UP000789396">
    <property type="component" value="Unassembled WGS sequence"/>
</dbReference>
<reference evidence="1" key="1">
    <citation type="submission" date="2021-06" db="EMBL/GenBank/DDBJ databases">
        <authorList>
            <person name="Kallberg Y."/>
            <person name="Tangrot J."/>
            <person name="Rosling A."/>
        </authorList>
    </citation>
    <scope>NUCLEOTIDE SEQUENCE</scope>
    <source>
        <strain evidence="1">IN212</strain>
    </source>
</reference>
<gene>
    <name evidence="1" type="ORF">RFULGI_LOCUS4581</name>
</gene>